<keyword evidence="1" id="KW-0812">Transmembrane</keyword>
<dbReference type="EMBL" id="SRLO01000354">
    <property type="protein sequence ID" value="TNN59511.1"/>
    <property type="molecule type" value="Genomic_DNA"/>
</dbReference>
<evidence type="ECO:0000313" key="2">
    <source>
        <dbReference type="EMBL" id="TNN59511.1"/>
    </source>
</evidence>
<gene>
    <name evidence="2" type="ORF">EYF80_030235</name>
</gene>
<keyword evidence="1" id="KW-0472">Membrane</keyword>
<feature type="transmembrane region" description="Helical" evidence="1">
    <location>
        <begin position="424"/>
        <end position="449"/>
    </location>
</feature>
<accession>A0A4Z2H1R4</accession>
<reference evidence="2 3" key="1">
    <citation type="submission" date="2019-03" db="EMBL/GenBank/DDBJ databases">
        <title>First draft genome of Liparis tanakae, snailfish: a comprehensive survey of snailfish specific genes.</title>
        <authorList>
            <person name="Kim W."/>
            <person name="Song I."/>
            <person name="Jeong J.-H."/>
            <person name="Kim D."/>
            <person name="Kim S."/>
            <person name="Ryu S."/>
            <person name="Song J.Y."/>
            <person name="Lee S.K."/>
        </authorList>
    </citation>
    <scope>NUCLEOTIDE SEQUENCE [LARGE SCALE GENOMIC DNA]</scope>
    <source>
        <tissue evidence="2">Muscle</tissue>
    </source>
</reference>
<evidence type="ECO:0000313" key="3">
    <source>
        <dbReference type="Proteomes" id="UP000314294"/>
    </source>
</evidence>
<protein>
    <submittedName>
        <fullName evidence="2">Uncharacterized protein</fullName>
    </submittedName>
</protein>
<dbReference type="AlphaFoldDB" id="A0A4Z2H1R4"/>
<organism evidence="2 3">
    <name type="scientific">Liparis tanakae</name>
    <name type="common">Tanaka's snailfish</name>
    <dbReference type="NCBI Taxonomy" id="230148"/>
    <lineage>
        <taxon>Eukaryota</taxon>
        <taxon>Metazoa</taxon>
        <taxon>Chordata</taxon>
        <taxon>Craniata</taxon>
        <taxon>Vertebrata</taxon>
        <taxon>Euteleostomi</taxon>
        <taxon>Actinopterygii</taxon>
        <taxon>Neopterygii</taxon>
        <taxon>Teleostei</taxon>
        <taxon>Neoteleostei</taxon>
        <taxon>Acanthomorphata</taxon>
        <taxon>Eupercaria</taxon>
        <taxon>Perciformes</taxon>
        <taxon>Cottioidei</taxon>
        <taxon>Cottales</taxon>
        <taxon>Liparidae</taxon>
        <taxon>Liparis</taxon>
    </lineage>
</organism>
<feature type="transmembrane region" description="Helical" evidence="1">
    <location>
        <begin position="401"/>
        <end position="417"/>
    </location>
</feature>
<comment type="caution">
    <text evidence="2">The sequence shown here is derived from an EMBL/GenBank/DDBJ whole genome shotgun (WGS) entry which is preliminary data.</text>
</comment>
<dbReference type="Proteomes" id="UP000314294">
    <property type="component" value="Unassembled WGS sequence"/>
</dbReference>
<name>A0A4Z2H1R4_9TELE</name>
<keyword evidence="3" id="KW-1185">Reference proteome</keyword>
<sequence length="459" mass="50618">MKAAEIPVRSFYRENSIKVLEKIKNKREHPIRTQSARLSVPGTIAAQHQLRFVKKRHRFVLHPGTSVCAPHFDASLPGCGVLAKEAPVHLAASLVADRAVVHGRHEVDQLAVDVESDLAPLAGFGVDLLLDLAAQLLDGQPLPAHGDLVVGVRRARPALNQLSEQLVVEIVVVEYVLVQVVEMRVRLQVSLQLLSVFGHGFGRESGALLLPQDPVFGTPGLGAAHQPLIVHQHLLHLGQYVPVERPEALAAFSHNQSGFVVPLLQRGVAVRLESGEALGHEVRILCHLQFPFGRPAVPCRRLFVLHPVAVYLLVLVLSRGLPQSDGSRVGALVQQLVVQLQQGSLEGFQSFVGVLKLPRKFSATPPLELGEGRRLWKLVGIHQHFLDFDSTLEQMVPQGQLLLHSLPFLNLLVYFYLRKCADPVLIHAVFVVVVFALLLLPIIIIFFFFTHTKVIHTLC</sequence>
<evidence type="ECO:0000256" key="1">
    <source>
        <dbReference type="SAM" id="Phobius"/>
    </source>
</evidence>
<keyword evidence="1" id="KW-1133">Transmembrane helix</keyword>
<proteinExistence type="predicted"/>